<accession>A0ABR3YAC0</accession>
<comment type="caution">
    <text evidence="2">The sequence shown here is derived from an EMBL/GenBank/DDBJ whole genome shotgun (WGS) entry which is preliminary data.</text>
</comment>
<feature type="region of interest" description="Disordered" evidence="1">
    <location>
        <begin position="58"/>
        <end position="210"/>
    </location>
</feature>
<name>A0ABR3YAC0_9EURO</name>
<evidence type="ECO:0000256" key="1">
    <source>
        <dbReference type="SAM" id="MobiDB-lite"/>
    </source>
</evidence>
<dbReference type="EMBL" id="JAVDPF010000003">
    <property type="protein sequence ID" value="KAL1884906.1"/>
    <property type="molecule type" value="Genomic_DNA"/>
</dbReference>
<evidence type="ECO:0000313" key="2">
    <source>
        <dbReference type="EMBL" id="KAL1884906.1"/>
    </source>
</evidence>
<reference evidence="2 3" key="1">
    <citation type="journal article" date="2024" name="IMA Fungus">
        <title>IMA Genome - F19 : A genome assembly and annotation guide to empower mycologists, including annotated draft genome sequences of Ceratocystis pirilliformis, Diaporthe australafricana, Fusarium ophioides, Paecilomyces lecythidis, and Sporothrix stenoceras.</title>
        <authorList>
            <person name="Aylward J."/>
            <person name="Wilson A.M."/>
            <person name="Visagie C.M."/>
            <person name="Spraker J."/>
            <person name="Barnes I."/>
            <person name="Buitendag C."/>
            <person name="Ceriani C."/>
            <person name="Del Mar Angel L."/>
            <person name="du Plessis D."/>
            <person name="Fuchs T."/>
            <person name="Gasser K."/>
            <person name="Kramer D."/>
            <person name="Li W."/>
            <person name="Munsamy K."/>
            <person name="Piso A."/>
            <person name="Price J.L."/>
            <person name="Sonnekus B."/>
            <person name="Thomas C."/>
            <person name="van der Nest A."/>
            <person name="van Dijk A."/>
            <person name="van Heerden A."/>
            <person name="van Vuuren N."/>
            <person name="Yilmaz N."/>
            <person name="Duong T.A."/>
            <person name="van der Merwe N.A."/>
            <person name="Wingfield M.J."/>
            <person name="Wingfield B.D."/>
        </authorList>
    </citation>
    <scope>NUCLEOTIDE SEQUENCE [LARGE SCALE GENOMIC DNA]</scope>
    <source>
        <strain evidence="2 3">CMW 18167</strain>
    </source>
</reference>
<feature type="compositionally biased region" description="Low complexity" evidence="1">
    <location>
        <begin position="115"/>
        <end position="131"/>
    </location>
</feature>
<sequence>MDMRMDVNFLIQSNNSSQQPVPARLDFTEEDFTAAVQLHKYWNDAWAQDLANGKIDAASNTDDTMSETESHSESTTMDDNIPSLSYYVESAPVGKADPETSTPKKIQGQKKAGTKSKATPKASSKSKASNKSKTEGKSKTEKSSSSANKGKAATTSKASNANNKQSKSKTAPKAKVDKNKVTKPGKAPKGPTSPKIRLILKPERSPERSN</sequence>
<feature type="compositionally biased region" description="Basic and acidic residues" evidence="1">
    <location>
        <begin position="200"/>
        <end position="210"/>
    </location>
</feature>
<feature type="compositionally biased region" description="Basic and acidic residues" evidence="1">
    <location>
        <begin position="132"/>
        <end position="142"/>
    </location>
</feature>
<evidence type="ECO:0000313" key="3">
    <source>
        <dbReference type="Proteomes" id="UP001583193"/>
    </source>
</evidence>
<gene>
    <name evidence="2" type="ORF">Plec18167_001562</name>
</gene>
<feature type="compositionally biased region" description="Low complexity" evidence="1">
    <location>
        <begin position="143"/>
        <end position="164"/>
    </location>
</feature>
<keyword evidence="3" id="KW-1185">Reference proteome</keyword>
<dbReference type="Proteomes" id="UP001583193">
    <property type="component" value="Unassembled WGS sequence"/>
</dbReference>
<proteinExistence type="predicted"/>
<organism evidence="2 3">
    <name type="scientific">Paecilomyces lecythidis</name>
    <dbReference type="NCBI Taxonomy" id="3004212"/>
    <lineage>
        <taxon>Eukaryota</taxon>
        <taxon>Fungi</taxon>
        <taxon>Dikarya</taxon>
        <taxon>Ascomycota</taxon>
        <taxon>Pezizomycotina</taxon>
        <taxon>Eurotiomycetes</taxon>
        <taxon>Eurotiomycetidae</taxon>
        <taxon>Eurotiales</taxon>
        <taxon>Thermoascaceae</taxon>
        <taxon>Paecilomyces</taxon>
    </lineage>
</organism>
<protein>
    <submittedName>
        <fullName evidence="2">Uncharacterized protein</fullName>
    </submittedName>
</protein>